<dbReference type="RefSeq" id="XP_002954255.1">
    <property type="nucleotide sequence ID" value="XM_002954209.1"/>
</dbReference>
<feature type="region of interest" description="Disordered" evidence="1">
    <location>
        <begin position="477"/>
        <end position="535"/>
    </location>
</feature>
<dbReference type="Gene3D" id="2.130.10.10">
    <property type="entry name" value="YVTN repeat-like/Quinoprotein amine dehydrogenase"/>
    <property type="match status" value="1"/>
</dbReference>
<feature type="compositionally biased region" description="Acidic residues" evidence="1">
    <location>
        <begin position="566"/>
        <end position="579"/>
    </location>
</feature>
<evidence type="ECO:0000313" key="2">
    <source>
        <dbReference type="EMBL" id="EFJ44679.1"/>
    </source>
</evidence>
<dbReference type="AlphaFoldDB" id="D8U6A4"/>
<evidence type="ECO:0000256" key="1">
    <source>
        <dbReference type="SAM" id="MobiDB-lite"/>
    </source>
</evidence>
<dbReference type="PANTHER" id="PTHR34418:SF3">
    <property type="entry name" value="NUCLEAR PORE COMPLEX PROTEIN NUP214"/>
    <property type="match status" value="1"/>
</dbReference>
<feature type="compositionally biased region" description="Acidic residues" evidence="1">
    <location>
        <begin position="480"/>
        <end position="491"/>
    </location>
</feature>
<dbReference type="PANTHER" id="PTHR34418">
    <property type="entry name" value="NUCLEAR PORE COMPLEX PROTEIN NUP214 ISOFORM X1"/>
    <property type="match status" value="1"/>
</dbReference>
<feature type="region of interest" description="Disordered" evidence="1">
    <location>
        <begin position="559"/>
        <end position="627"/>
    </location>
</feature>
<name>D8U6A4_VOLCA</name>
<sequence>MVTQVTVAELDQAEDVGFYFKYIGGITFANLSSALEAPGATSMVTASSKHGLVFFSDLSGVYAVRTDDLLPRLCTKVASESYVTPRPADVCLWHKPLGGITQLALSTDESVLAAVDGPAGSLGGIKQFSWCKAVEHRAGSGSGPGVFLVVDADRSLRVGRYGDADSFVVVASSGVEGADWCPAADGDTLGSPALAYSTGGQLAISAVVSGSSGSPLAVRQLACLPLEHPQGLGVVFESVRWLLPDTLLLGGSQLVDDGNGDEGGDEYSSLLVLSGWAPNAVAPPQGAALHTDLPMFVEEDSTPRLSGPYLHAVAVPRWGALVRCHRKAVDDHVRLMRTAEGEFGSGGSPQAVAVTEEPMMIRLPNGPDGGSNYVLGLGLDTSMPLDPLPNPLSAEKPPLVPPPVLLILTSDGVLRVYGFGHVELTTPLRPRADAAVPLPTQQPEWAVTQRSVDVATSGTPPSLSLLDMTDAAAKAALPSDGDDDLLGDDDPATAWKPGGSETRMSDTSSPAAISMAPSGAASHPGPVPAGSLPSAGASDTGLVQLNAESVTAAEDLASRVALPDSGSDDGLLEDEDDDAQERRRAAAAAGIASDSESGEEVTSPGVVPRSQTQPVSGPPSAVGEKTAQPSTVTFPAACDAFGGGMFGSAASSKPSGLTLGSTFGGFGAGFSMFGASTSNPPTTASRFGASAPTPPSMPTGDFCFGSGFAAALPTSSSTPAAPPSPWGSAVTTGLPTGRSGKAGTAASVQLQPTVAELDQAEDVGFYFKYIGGITFANLSSALEAPGATSMVTASSKHGLVFFSDLSGVYAVRTDDLLPRLCTKVASESYVTPRPADVCLWHKPLGGITQLALSTDESVLAAVDGPAGSLGGIKQFSWCKAVEHRAGSGSGPGVFLVVDADRSLRVGRYGDADSFVVVASSGVEGADWCPAADGDTLGSLALAYSTGGQLAISAVVSGSSGSPLAVRQLACLPLEHPQGLGVVFESVRWLLPDTLLLGGSQLVDDGNGDEGGDEYSSLLVLSGWAPNAVAPPQGAALYTDLPMFVEEDSTPRLSGPYLHAVAVPRWGALVRCHRKAVDDHVRLMRTAEGEFGSGGSPQAVAVTEEPMMIRLPNGPDGGSNYVLGLGLDTSMPLDPLPNPLSAEKPPLVPPPVLLILTSDGVLRVYGFGHPCRCRHSSPSGRLWYGLGSVDGLLTLSMRGGVGAHRG</sequence>
<evidence type="ECO:0000313" key="3">
    <source>
        <dbReference type="Proteomes" id="UP000001058"/>
    </source>
</evidence>
<accession>D8U6A4</accession>
<protein>
    <submittedName>
        <fullName evidence="2">Uncharacterized protein</fullName>
    </submittedName>
</protein>
<proteinExistence type="predicted"/>
<dbReference type="Proteomes" id="UP000001058">
    <property type="component" value="Unassembled WGS sequence"/>
</dbReference>
<reference evidence="2 3" key="1">
    <citation type="journal article" date="2010" name="Science">
        <title>Genomic analysis of organismal complexity in the multicellular green alga Volvox carteri.</title>
        <authorList>
            <person name="Prochnik S.E."/>
            <person name="Umen J."/>
            <person name="Nedelcu A.M."/>
            <person name="Hallmann A."/>
            <person name="Miller S.M."/>
            <person name="Nishii I."/>
            <person name="Ferris P."/>
            <person name="Kuo A."/>
            <person name="Mitros T."/>
            <person name="Fritz-Laylin L.K."/>
            <person name="Hellsten U."/>
            <person name="Chapman J."/>
            <person name="Simakov O."/>
            <person name="Rensing S.A."/>
            <person name="Terry A."/>
            <person name="Pangilinan J."/>
            <person name="Kapitonov V."/>
            <person name="Jurka J."/>
            <person name="Salamov A."/>
            <person name="Shapiro H."/>
            <person name="Schmutz J."/>
            <person name="Grimwood J."/>
            <person name="Lindquist E."/>
            <person name="Lucas S."/>
            <person name="Grigoriev I.V."/>
            <person name="Schmitt R."/>
            <person name="Kirk D."/>
            <person name="Rokhsar D.S."/>
        </authorList>
    </citation>
    <scope>NUCLEOTIDE SEQUENCE [LARGE SCALE GENOMIC DNA]</scope>
    <source>
        <strain evidence="3">f. Nagariensis / Eve</strain>
    </source>
</reference>
<dbReference type="InterPro" id="IPR015943">
    <property type="entry name" value="WD40/YVTN_repeat-like_dom_sf"/>
</dbReference>
<dbReference type="InParanoid" id="D8U6A4"/>
<dbReference type="KEGG" id="vcn:VOLCADRAFT_94982"/>
<dbReference type="eggNOG" id="ENOG502QSI5">
    <property type="taxonomic scope" value="Eukaryota"/>
</dbReference>
<keyword evidence="3" id="KW-1185">Reference proteome</keyword>
<organism evidence="3">
    <name type="scientific">Volvox carteri f. nagariensis</name>
    <dbReference type="NCBI Taxonomy" id="3068"/>
    <lineage>
        <taxon>Eukaryota</taxon>
        <taxon>Viridiplantae</taxon>
        <taxon>Chlorophyta</taxon>
        <taxon>core chlorophytes</taxon>
        <taxon>Chlorophyceae</taxon>
        <taxon>CS clade</taxon>
        <taxon>Chlamydomonadales</taxon>
        <taxon>Volvocaceae</taxon>
        <taxon>Volvox</taxon>
    </lineage>
</organism>
<dbReference type="InterPro" id="IPR044694">
    <property type="entry name" value="NUP214"/>
</dbReference>
<dbReference type="STRING" id="3068.D8U6A4"/>
<dbReference type="EMBL" id="GL378362">
    <property type="protein sequence ID" value="EFJ44679.1"/>
    <property type="molecule type" value="Genomic_DNA"/>
</dbReference>
<dbReference type="GO" id="GO:0017056">
    <property type="term" value="F:structural constituent of nuclear pore"/>
    <property type="evidence" value="ECO:0007669"/>
    <property type="project" value="InterPro"/>
</dbReference>
<dbReference type="GO" id="GO:0006405">
    <property type="term" value="P:RNA export from nucleus"/>
    <property type="evidence" value="ECO:0007669"/>
    <property type="project" value="InterPro"/>
</dbReference>
<gene>
    <name evidence="2" type="ORF">VOLCADRAFT_94982</name>
</gene>
<dbReference type="OrthoDB" id="248320at2759"/>
<dbReference type="GeneID" id="9624172"/>
<feature type="compositionally biased region" description="Low complexity" evidence="1">
    <location>
        <begin position="586"/>
        <end position="595"/>
    </location>
</feature>